<dbReference type="CDD" id="cd07035">
    <property type="entry name" value="TPP_PYR_POX_like"/>
    <property type="match status" value="1"/>
</dbReference>
<name>A0A6J5GEN6_9BURK</name>
<dbReference type="InterPro" id="IPR012001">
    <property type="entry name" value="Thiamin_PyroP_enz_TPP-bd_dom"/>
</dbReference>
<dbReference type="GO" id="GO:0050660">
    <property type="term" value="F:flavin adenine dinucleotide binding"/>
    <property type="evidence" value="ECO:0007669"/>
    <property type="project" value="TreeGrafter"/>
</dbReference>
<evidence type="ECO:0000256" key="3">
    <source>
        <dbReference type="RuleBase" id="RU362132"/>
    </source>
</evidence>
<protein>
    <submittedName>
        <fullName evidence="7">Acetolactate synthase isozyme 3 large subunit</fullName>
        <ecNumber evidence="7">2.2.1.6</ecNumber>
    </submittedName>
</protein>
<sequence length="561" mass="59446">MNMTGGQALVQQLLREGVTDIFGIPGVQLDWAVEALRQESERIRYWVPRHEQATAYMADGYARTTGRIGVSMVVPGPGLLNAMAGLSTAYACNSRVLAISGNIHSSGVGRGYGLLHEIPNQTQVLASVTKWQGNAATPQAIPALVREAVKQLRSGRPRPVGIEISHDLLSASADIALIDPPAGEDDAGRVRPDQAAIEKAAALLEGARFPVIYAGGGVLAAGASDALRRCAEKLQAPVVLDDNAQGALSSRHPLALNTLGGRAVFPHADVVLVVGSRFLDIMQPAPSWPAAGIRYIYLNADAADWSAPRAPGLGIAGDARLGLDALSDALSATHRTPPADLEVVRAWAQRQADEIEPQSAYTRALRNAIPDDGILVNELTQVGYFARLMYPVYQPGTFVTPGYQGTLGYGFATALGAAAGNPGRAVVSINGDGGFGWNMQELATARKYGMGLVTVVFNDGHFGNVRTIQKQTFGENIAVELCNPHFDRLAAAFDLDFERVRNPAELEGAVRNAIAARAPVVIEAQVGEMPSPWHLFRLKAPLKLAGREAPPNPLGEPAKAA</sequence>
<organism evidence="7 8">
    <name type="scientific">Paraburkholderia caffeinitolerans</name>
    <dbReference type="NCBI Taxonomy" id="1723730"/>
    <lineage>
        <taxon>Bacteria</taxon>
        <taxon>Pseudomonadati</taxon>
        <taxon>Pseudomonadota</taxon>
        <taxon>Betaproteobacteria</taxon>
        <taxon>Burkholderiales</taxon>
        <taxon>Burkholderiaceae</taxon>
        <taxon>Paraburkholderia</taxon>
    </lineage>
</organism>
<dbReference type="Gene3D" id="3.40.50.970">
    <property type="match status" value="2"/>
</dbReference>
<proteinExistence type="inferred from homology"/>
<dbReference type="GO" id="GO:0005948">
    <property type="term" value="C:acetolactate synthase complex"/>
    <property type="evidence" value="ECO:0007669"/>
    <property type="project" value="TreeGrafter"/>
</dbReference>
<feature type="domain" description="Thiamine pyrophosphate enzyme N-terminal TPP-binding" evidence="6">
    <location>
        <begin position="3"/>
        <end position="111"/>
    </location>
</feature>
<keyword evidence="2 3" id="KW-0786">Thiamine pyrophosphate</keyword>
<accession>A0A6J5GEN6</accession>
<dbReference type="InterPro" id="IPR029035">
    <property type="entry name" value="DHS-like_NAD/FAD-binding_dom"/>
</dbReference>
<dbReference type="EMBL" id="CADIKL010000028">
    <property type="protein sequence ID" value="CAB3798795.1"/>
    <property type="molecule type" value="Genomic_DNA"/>
</dbReference>
<feature type="domain" description="Thiamine pyrophosphate enzyme central" evidence="4">
    <location>
        <begin position="197"/>
        <end position="326"/>
    </location>
</feature>
<dbReference type="EC" id="2.2.1.6" evidence="7"/>
<dbReference type="InterPro" id="IPR011766">
    <property type="entry name" value="TPP_enzyme_TPP-bd"/>
</dbReference>
<dbReference type="GO" id="GO:0030976">
    <property type="term" value="F:thiamine pyrophosphate binding"/>
    <property type="evidence" value="ECO:0007669"/>
    <property type="project" value="InterPro"/>
</dbReference>
<dbReference type="AlphaFoldDB" id="A0A6J5GEN6"/>
<evidence type="ECO:0000259" key="5">
    <source>
        <dbReference type="Pfam" id="PF02775"/>
    </source>
</evidence>
<dbReference type="InterPro" id="IPR012000">
    <property type="entry name" value="Thiamin_PyroP_enz_cen_dom"/>
</dbReference>
<dbReference type="GO" id="GO:0000287">
    <property type="term" value="F:magnesium ion binding"/>
    <property type="evidence" value="ECO:0007669"/>
    <property type="project" value="InterPro"/>
</dbReference>
<dbReference type="PROSITE" id="PS00187">
    <property type="entry name" value="TPP_ENZYMES"/>
    <property type="match status" value="1"/>
</dbReference>
<dbReference type="GO" id="GO:0003984">
    <property type="term" value="F:acetolactate synthase activity"/>
    <property type="evidence" value="ECO:0007669"/>
    <property type="project" value="UniProtKB-EC"/>
</dbReference>
<dbReference type="Pfam" id="PF00205">
    <property type="entry name" value="TPP_enzyme_M"/>
    <property type="match status" value="1"/>
</dbReference>
<keyword evidence="8" id="KW-1185">Reference proteome</keyword>
<dbReference type="GO" id="GO:0009099">
    <property type="term" value="P:L-valine biosynthetic process"/>
    <property type="evidence" value="ECO:0007669"/>
    <property type="project" value="TreeGrafter"/>
</dbReference>
<dbReference type="PANTHER" id="PTHR18968">
    <property type="entry name" value="THIAMINE PYROPHOSPHATE ENZYMES"/>
    <property type="match status" value="1"/>
</dbReference>
<dbReference type="Gene3D" id="3.40.50.1220">
    <property type="entry name" value="TPP-binding domain"/>
    <property type="match status" value="1"/>
</dbReference>
<dbReference type="Proteomes" id="UP000494119">
    <property type="component" value="Unassembled WGS sequence"/>
</dbReference>
<evidence type="ECO:0000313" key="7">
    <source>
        <dbReference type="EMBL" id="CAB3798795.1"/>
    </source>
</evidence>
<dbReference type="Pfam" id="PF02776">
    <property type="entry name" value="TPP_enzyme_N"/>
    <property type="match status" value="1"/>
</dbReference>
<dbReference type="CDD" id="cd00568">
    <property type="entry name" value="TPP_enzymes"/>
    <property type="match status" value="1"/>
</dbReference>
<comment type="similarity">
    <text evidence="1 3">Belongs to the TPP enzyme family.</text>
</comment>
<dbReference type="RefSeq" id="WP_227875509.1">
    <property type="nucleotide sequence ID" value="NZ_CADIKL010000028.1"/>
</dbReference>
<dbReference type="SUPFAM" id="SSF52467">
    <property type="entry name" value="DHS-like NAD/FAD-binding domain"/>
    <property type="match status" value="1"/>
</dbReference>
<dbReference type="Pfam" id="PF02775">
    <property type="entry name" value="TPP_enzyme_C"/>
    <property type="match status" value="1"/>
</dbReference>
<dbReference type="NCBIfam" id="NF006122">
    <property type="entry name" value="PRK08266.1"/>
    <property type="match status" value="1"/>
</dbReference>
<evidence type="ECO:0000259" key="6">
    <source>
        <dbReference type="Pfam" id="PF02776"/>
    </source>
</evidence>
<evidence type="ECO:0000256" key="2">
    <source>
        <dbReference type="ARBA" id="ARBA00023052"/>
    </source>
</evidence>
<evidence type="ECO:0000313" key="8">
    <source>
        <dbReference type="Proteomes" id="UP000494119"/>
    </source>
</evidence>
<dbReference type="InterPro" id="IPR000399">
    <property type="entry name" value="TPP-bd_CS"/>
</dbReference>
<keyword evidence="7" id="KW-0808">Transferase</keyword>
<reference evidence="7 8" key="1">
    <citation type="submission" date="2020-04" db="EMBL/GenBank/DDBJ databases">
        <authorList>
            <person name="De Canck E."/>
        </authorList>
    </citation>
    <scope>NUCLEOTIDE SEQUENCE [LARGE SCALE GENOMIC DNA]</scope>
    <source>
        <strain evidence="7 8">LMG 28688</strain>
    </source>
</reference>
<dbReference type="GO" id="GO:0009097">
    <property type="term" value="P:isoleucine biosynthetic process"/>
    <property type="evidence" value="ECO:0007669"/>
    <property type="project" value="TreeGrafter"/>
</dbReference>
<evidence type="ECO:0000259" key="4">
    <source>
        <dbReference type="Pfam" id="PF00205"/>
    </source>
</evidence>
<evidence type="ECO:0000256" key="1">
    <source>
        <dbReference type="ARBA" id="ARBA00007812"/>
    </source>
</evidence>
<gene>
    <name evidence="7" type="primary">ilvI_3</name>
    <name evidence="7" type="ORF">LMG28688_04819</name>
</gene>
<dbReference type="InterPro" id="IPR045229">
    <property type="entry name" value="TPP_enz"/>
</dbReference>
<dbReference type="SUPFAM" id="SSF52518">
    <property type="entry name" value="Thiamin diphosphate-binding fold (THDP-binding)"/>
    <property type="match status" value="2"/>
</dbReference>
<dbReference type="InterPro" id="IPR029061">
    <property type="entry name" value="THDP-binding"/>
</dbReference>
<dbReference type="PANTHER" id="PTHR18968:SF167">
    <property type="entry name" value="ACETOLACTATE SYNTHASE LARGE SUBUNIT ILVB2-RELATED"/>
    <property type="match status" value="1"/>
</dbReference>
<feature type="domain" description="Thiamine pyrophosphate enzyme TPP-binding" evidence="5">
    <location>
        <begin position="385"/>
        <end position="523"/>
    </location>
</feature>